<dbReference type="AlphaFoldDB" id="A0A395VAA0"/>
<dbReference type="GO" id="GO:0046872">
    <property type="term" value="F:metal ion binding"/>
    <property type="evidence" value="ECO:0007669"/>
    <property type="project" value="UniProtKB-KW"/>
</dbReference>
<dbReference type="RefSeq" id="WP_118097629.1">
    <property type="nucleotide sequence ID" value="NZ_CAUGCI010000007.1"/>
</dbReference>
<feature type="binding site" evidence="1">
    <location>
        <position position="111"/>
    </location>
    <ligand>
        <name>Mg(2+)</name>
        <dbReference type="ChEBI" id="CHEBI:18420"/>
    </ligand>
</feature>
<comment type="cofactor">
    <cofactor evidence="1">
        <name>Mg(2+)</name>
        <dbReference type="ChEBI" id="CHEBI:18420"/>
    </cofactor>
</comment>
<sequence>MEIRKKIIEYIRINKVSTTEVADCLGKTGALPNVMPVNRGQFHVGKVKWVYAYNESNWDVHAQVRNTEKDDIVYIETFQCGDRAIVGELVSKYILLYRQAAAIVTNAKMRDAHRLIKEQYPIWCTGFSPVGCFNAKNNQPFDEAIIKDRMKNVDGSIMVCDDSGVVIIPKEQITEDMYQKLIAIEEQEDIWFDCIDRRKWDTFDTVCLKKYKN</sequence>
<dbReference type="InterPro" id="IPR005493">
    <property type="entry name" value="RraA/RraA-like"/>
</dbReference>
<organism evidence="2 3">
    <name type="scientific">Roseburia hominis</name>
    <dbReference type="NCBI Taxonomy" id="301301"/>
    <lineage>
        <taxon>Bacteria</taxon>
        <taxon>Bacillati</taxon>
        <taxon>Bacillota</taxon>
        <taxon>Clostridia</taxon>
        <taxon>Lachnospirales</taxon>
        <taxon>Lachnospiraceae</taxon>
        <taxon>Roseburia</taxon>
    </lineage>
</organism>
<dbReference type="Pfam" id="PF03737">
    <property type="entry name" value="RraA-like"/>
    <property type="match status" value="1"/>
</dbReference>
<evidence type="ECO:0000313" key="2">
    <source>
        <dbReference type="EMBL" id="RGS39677.1"/>
    </source>
</evidence>
<reference evidence="2 3" key="1">
    <citation type="submission" date="2018-08" db="EMBL/GenBank/DDBJ databases">
        <title>A genome reference for cultivated species of the human gut microbiota.</title>
        <authorList>
            <person name="Zou Y."/>
            <person name="Xue W."/>
            <person name="Luo G."/>
        </authorList>
    </citation>
    <scope>NUCLEOTIDE SEQUENCE [LARGE SCALE GENOMIC DNA]</scope>
    <source>
        <strain evidence="2 3">AF22-12AC</strain>
    </source>
</reference>
<protein>
    <submittedName>
        <fullName evidence="2">RraA family protein</fullName>
    </submittedName>
</protein>
<dbReference type="Proteomes" id="UP000266172">
    <property type="component" value="Unassembled WGS sequence"/>
</dbReference>
<evidence type="ECO:0000313" key="3">
    <source>
        <dbReference type="Proteomes" id="UP000266172"/>
    </source>
</evidence>
<feature type="binding site" evidence="1">
    <location>
        <begin position="87"/>
        <end position="90"/>
    </location>
    <ligand>
        <name>substrate</name>
    </ligand>
</feature>
<dbReference type="Gene3D" id="3.50.30.40">
    <property type="entry name" value="Ribonuclease E inhibitor RraA/RraA-like"/>
    <property type="match status" value="1"/>
</dbReference>
<keyword evidence="1" id="KW-0479">Metal-binding</keyword>
<comment type="caution">
    <text evidence="2">The sequence shown here is derived from an EMBL/GenBank/DDBJ whole genome shotgun (WGS) entry which is preliminary data.</text>
</comment>
<dbReference type="SUPFAM" id="SSF89562">
    <property type="entry name" value="RraA-like"/>
    <property type="match status" value="1"/>
</dbReference>
<gene>
    <name evidence="2" type="ORF">DWX93_10655</name>
</gene>
<accession>A0A395VAA0</accession>
<dbReference type="EMBL" id="QRVL01000008">
    <property type="protein sequence ID" value="RGS39677.1"/>
    <property type="molecule type" value="Genomic_DNA"/>
</dbReference>
<name>A0A395VAA0_9FIRM</name>
<feature type="binding site" evidence="1">
    <location>
        <position position="110"/>
    </location>
    <ligand>
        <name>substrate</name>
    </ligand>
</feature>
<keyword evidence="1" id="KW-0460">Magnesium</keyword>
<evidence type="ECO:0000256" key="1">
    <source>
        <dbReference type="PIRSR" id="PIRSR605493-1"/>
    </source>
</evidence>
<proteinExistence type="predicted"/>
<dbReference type="InterPro" id="IPR036704">
    <property type="entry name" value="RraA/RraA-like_sf"/>
</dbReference>